<accession>A0ABX6QI23</accession>
<comment type="similarity">
    <text evidence="3">Belongs to the acetyltransferase YopJ family.</text>
</comment>
<dbReference type="InterPro" id="IPR005083">
    <property type="entry name" value="YopJ-like"/>
</dbReference>
<dbReference type="Pfam" id="PF03421">
    <property type="entry name" value="Acetyltransf_14"/>
    <property type="match status" value="1"/>
</dbReference>
<evidence type="ECO:0000256" key="1">
    <source>
        <dbReference type="ARBA" id="ARBA00022679"/>
    </source>
</evidence>
<keyword evidence="8" id="KW-1185">Reference proteome</keyword>
<organism evidence="7 8">
    <name type="scientific">Bartonella alsatica</name>
    <dbReference type="NCBI Taxonomy" id="52764"/>
    <lineage>
        <taxon>Bacteria</taxon>
        <taxon>Pseudomonadati</taxon>
        <taxon>Pseudomonadota</taxon>
        <taxon>Alphaproteobacteria</taxon>
        <taxon>Hyphomicrobiales</taxon>
        <taxon>Bartonellaceae</taxon>
        <taxon>Bartonella</taxon>
    </lineage>
</organism>
<feature type="compositionally biased region" description="Polar residues" evidence="6">
    <location>
        <begin position="1"/>
        <end position="18"/>
    </location>
</feature>
<evidence type="ECO:0000256" key="2">
    <source>
        <dbReference type="ARBA" id="ARBA00023315"/>
    </source>
</evidence>
<evidence type="ECO:0000256" key="6">
    <source>
        <dbReference type="SAM" id="MobiDB-lite"/>
    </source>
</evidence>
<evidence type="ECO:0000256" key="5">
    <source>
        <dbReference type="ARBA" id="ARBA00048662"/>
    </source>
</evidence>
<evidence type="ECO:0000313" key="8">
    <source>
        <dbReference type="Proteomes" id="UP000509443"/>
    </source>
</evidence>
<name>A0ABX6QI23_9HYPH</name>
<evidence type="ECO:0000313" key="7">
    <source>
        <dbReference type="EMBL" id="QLC52569.1"/>
    </source>
</evidence>
<sequence>MKPQASQNDAQNSSLTQESDSKNESLESPLARLEKSGIQKEKAPFSQEKLKGIITDLENDITSGHWINAYYADIDLRMMPALVDHANCKYPEMNLKLALTPEDLSRSIKETIDAGIKSSRYIINSGSSRIHFAVIDHQTIDNKTSMILYEPTTFSNMFAALLELSTKQAIKDCQLPNCHFSMVELDIQRSSSECGIFSLALAKKLYRESNKLERMHKDNINGVLCEPDTPLSSEKLDKYLPVTFYKHAQSRTRLEEYIKTNLEAINEKVNKKDETIIERFDKNLVKINDKTVSVSSHRKRISEYKSILTL</sequence>
<proteinExistence type="inferred from homology"/>
<comment type="catalytic activity">
    <reaction evidence="4">
        <text>L-threonyl-[protein] + acetyl-CoA = O-acetyl-L-threonyl-[protein] + CoA</text>
        <dbReference type="Rhea" id="RHEA:65340"/>
        <dbReference type="Rhea" id="RHEA-COMP:11060"/>
        <dbReference type="Rhea" id="RHEA-COMP:16780"/>
        <dbReference type="ChEBI" id="CHEBI:30013"/>
        <dbReference type="ChEBI" id="CHEBI:57287"/>
        <dbReference type="ChEBI" id="CHEBI:57288"/>
        <dbReference type="ChEBI" id="CHEBI:141025"/>
    </reaction>
    <physiologicalReaction direction="left-to-right" evidence="4">
        <dbReference type="Rhea" id="RHEA:65341"/>
    </physiologicalReaction>
</comment>
<evidence type="ECO:0000256" key="4">
    <source>
        <dbReference type="ARBA" id="ARBA00048364"/>
    </source>
</evidence>
<gene>
    <name evidence="7" type="ORF">HWV54_02995</name>
</gene>
<dbReference type="EMBL" id="CP058235">
    <property type="protein sequence ID" value="QLC52569.1"/>
    <property type="molecule type" value="Genomic_DNA"/>
</dbReference>
<comment type="catalytic activity">
    <reaction evidence="5">
        <text>L-seryl-[protein] + acetyl-CoA = O-acetyl-L-seryl-[protein] + CoA</text>
        <dbReference type="Rhea" id="RHEA:59392"/>
        <dbReference type="Rhea" id="RHEA-COMP:9863"/>
        <dbReference type="Rhea" id="RHEA-COMP:15352"/>
        <dbReference type="ChEBI" id="CHEBI:29999"/>
        <dbReference type="ChEBI" id="CHEBI:57287"/>
        <dbReference type="ChEBI" id="CHEBI:57288"/>
        <dbReference type="ChEBI" id="CHEBI:141128"/>
    </reaction>
    <physiologicalReaction direction="left-to-right" evidence="5">
        <dbReference type="Rhea" id="RHEA:59393"/>
    </physiologicalReaction>
</comment>
<feature type="compositionally biased region" description="Basic and acidic residues" evidence="6">
    <location>
        <begin position="32"/>
        <end position="41"/>
    </location>
</feature>
<dbReference type="NCBIfam" id="NF011898">
    <property type="entry name" value="PRK15371.1"/>
    <property type="match status" value="1"/>
</dbReference>
<evidence type="ECO:0000256" key="3">
    <source>
        <dbReference type="ARBA" id="ARBA00023785"/>
    </source>
</evidence>
<dbReference type="Proteomes" id="UP000509443">
    <property type="component" value="Chromosome"/>
</dbReference>
<feature type="region of interest" description="Disordered" evidence="6">
    <location>
        <begin position="1"/>
        <end position="41"/>
    </location>
</feature>
<protein>
    <submittedName>
        <fullName evidence="7">YopJ family type III secretion system effector serine/threonine acetyltransferase</fullName>
    </submittedName>
</protein>
<reference evidence="7 8" key="1">
    <citation type="submission" date="2020-06" db="EMBL/GenBank/DDBJ databases">
        <title>Complete closed genome sequence of Bartonella alsatica CIP 105477.</title>
        <authorList>
            <person name="Thibau A."/>
            <person name="Schultze T.G."/>
            <person name="Kempf V.A.J."/>
        </authorList>
    </citation>
    <scope>NUCLEOTIDE SEQUENCE [LARGE SCALE GENOMIC DNA]</scope>
    <source>
        <strain evidence="7 8">CIP 105477</strain>
    </source>
</reference>
<keyword evidence="1" id="KW-0808">Transferase</keyword>
<keyword evidence="2" id="KW-0012">Acyltransferase</keyword>
<dbReference type="RefSeq" id="WP_005866866.1">
    <property type="nucleotide sequence ID" value="NZ_CACVBB010000001.1"/>
</dbReference>